<dbReference type="SUPFAM" id="SSF47113">
    <property type="entry name" value="Histone-fold"/>
    <property type="match status" value="1"/>
</dbReference>
<dbReference type="GO" id="GO:0003677">
    <property type="term" value="F:DNA binding"/>
    <property type="evidence" value="ECO:0007669"/>
    <property type="project" value="InterPro"/>
</dbReference>
<dbReference type="GO" id="GO:0046982">
    <property type="term" value="F:protein heterodimerization activity"/>
    <property type="evidence" value="ECO:0007669"/>
    <property type="project" value="InterPro"/>
</dbReference>
<dbReference type="STRING" id="35570.A0A1I8Q1H3"/>
<reference evidence="4" key="1">
    <citation type="submission" date="2020-05" db="UniProtKB">
        <authorList>
            <consortium name="EnsemblMetazoa"/>
        </authorList>
    </citation>
    <scope>IDENTIFICATION</scope>
    <source>
        <strain evidence="4">USDA</strain>
    </source>
</reference>
<dbReference type="InterPro" id="IPR007125">
    <property type="entry name" value="H2A/H2B/H3"/>
</dbReference>
<evidence type="ECO:0000259" key="3">
    <source>
        <dbReference type="Pfam" id="PF00125"/>
    </source>
</evidence>
<keyword evidence="5" id="KW-1185">Reference proteome</keyword>
<dbReference type="GO" id="GO:0000786">
    <property type="term" value="C:nucleosome"/>
    <property type="evidence" value="ECO:0007669"/>
    <property type="project" value="InterPro"/>
</dbReference>
<evidence type="ECO:0000313" key="4">
    <source>
        <dbReference type="EnsemblMetazoa" id="SCAU013004-PA"/>
    </source>
</evidence>
<dbReference type="InterPro" id="IPR009072">
    <property type="entry name" value="Histone-fold"/>
</dbReference>
<dbReference type="GO" id="GO:0030527">
    <property type="term" value="F:structural constituent of chromatin"/>
    <property type="evidence" value="ECO:0007669"/>
    <property type="project" value="InterPro"/>
</dbReference>
<dbReference type="Proteomes" id="UP000095300">
    <property type="component" value="Unassembled WGS sequence"/>
</dbReference>
<feature type="compositionally biased region" description="Polar residues" evidence="2">
    <location>
        <begin position="1"/>
        <end position="11"/>
    </location>
</feature>
<feature type="region of interest" description="Disordered" evidence="2">
    <location>
        <begin position="1"/>
        <end position="34"/>
    </location>
</feature>
<evidence type="ECO:0000313" key="5">
    <source>
        <dbReference type="Proteomes" id="UP000095300"/>
    </source>
</evidence>
<dbReference type="KEGG" id="scac:106082877"/>
<dbReference type="PRINTS" id="PR00622">
    <property type="entry name" value="HISTONEH3"/>
</dbReference>
<dbReference type="EnsemblMetazoa" id="SCAU013004-RA">
    <property type="protein sequence ID" value="SCAU013004-PA"/>
    <property type="gene ID" value="SCAU013004"/>
</dbReference>
<dbReference type="OrthoDB" id="420022at2759"/>
<proteinExistence type="inferred from homology"/>
<sequence>MSPRKLSSTKRSAAIRRVGTLGDASVSESNIPSPLELSPIQNPYEILPTTSRAARARGELQFTLTNSTNRKERNTTSTPKSPVKGAARRKRKTPYQLQKANLREIRKLQSSVDHQIPRVAFARVVREITMDFTTNVTHYTAVALQALQEATEMFLTQVFQDAYMLTMHRRAVTLSVSDMTLIRALKLQL</sequence>
<comment type="similarity">
    <text evidence="1">Belongs to the histone H3 family.</text>
</comment>
<accession>A0A1I8Q1H3</accession>
<dbReference type="Pfam" id="PF00125">
    <property type="entry name" value="Histone"/>
    <property type="match status" value="1"/>
</dbReference>
<protein>
    <recommendedName>
        <fullName evidence="3">Core Histone H2A/H2B/H3 domain-containing protein</fullName>
    </recommendedName>
</protein>
<dbReference type="PANTHER" id="PTHR45810:SF1">
    <property type="entry name" value="HISTONE H3-LIKE CENTROMERIC PROTEIN A"/>
    <property type="match status" value="1"/>
</dbReference>
<name>A0A1I8Q1H3_STOCA</name>
<organism evidence="4 5">
    <name type="scientific">Stomoxys calcitrans</name>
    <name type="common">Stable fly</name>
    <name type="synonym">Conops calcitrans</name>
    <dbReference type="NCBI Taxonomy" id="35570"/>
    <lineage>
        <taxon>Eukaryota</taxon>
        <taxon>Metazoa</taxon>
        <taxon>Ecdysozoa</taxon>
        <taxon>Arthropoda</taxon>
        <taxon>Hexapoda</taxon>
        <taxon>Insecta</taxon>
        <taxon>Pterygota</taxon>
        <taxon>Neoptera</taxon>
        <taxon>Endopterygota</taxon>
        <taxon>Diptera</taxon>
        <taxon>Brachycera</taxon>
        <taxon>Muscomorpha</taxon>
        <taxon>Muscoidea</taxon>
        <taxon>Muscidae</taxon>
        <taxon>Stomoxys</taxon>
    </lineage>
</organism>
<dbReference type="VEuPathDB" id="VectorBase:SCAU013004"/>
<dbReference type="AlphaFoldDB" id="A0A1I8Q1H3"/>
<evidence type="ECO:0000256" key="2">
    <source>
        <dbReference type="SAM" id="MobiDB-lite"/>
    </source>
</evidence>
<dbReference type="PANTHER" id="PTHR45810">
    <property type="entry name" value="HISTONE H3.2"/>
    <property type="match status" value="1"/>
</dbReference>
<gene>
    <name evidence="4" type="primary">106082877</name>
</gene>
<feature type="domain" description="Core Histone H2A/H2B/H3" evidence="3">
    <location>
        <begin position="98"/>
        <end position="183"/>
    </location>
</feature>
<evidence type="ECO:0000256" key="1">
    <source>
        <dbReference type="ARBA" id="ARBA00010343"/>
    </source>
</evidence>
<feature type="region of interest" description="Disordered" evidence="2">
    <location>
        <begin position="62"/>
        <end position="94"/>
    </location>
</feature>
<dbReference type="InterPro" id="IPR000164">
    <property type="entry name" value="Histone_H3/CENP-A"/>
</dbReference>
<dbReference type="Gene3D" id="1.10.20.10">
    <property type="entry name" value="Histone, subunit A"/>
    <property type="match status" value="1"/>
</dbReference>
<dbReference type="SMART" id="SM00428">
    <property type="entry name" value="H3"/>
    <property type="match status" value="1"/>
</dbReference>